<dbReference type="RefSeq" id="WP_016195659.1">
    <property type="nucleotide sequence ID" value="NZ_AQPN01000085.1"/>
</dbReference>
<reference evidence="1 2" key="1">
    <citation type="journal article" date="2013" name="Genome Announc.">
        <title>Draft Genome Sequence of Arcticibacter svalbardensis Strain MN12-7T, a Member of the Family Sphingobacteriaceae Isolated from an Arctic Soil Sample.</title>
        <authorList>
            <person name="Shivaji S."/>
            <person name="Ara S."/>
            <person name="Prasad S."/>
            <person name="Manasa B.P."/>
            <person name="Begum Z."/>
            <person name="Singh A."/>
            <person name="Kumar Pinnaka A."/>
        </authorList>
    </citation>
    <scope>NUCLEOTIDE SEQUENCE [LARGE SCALE GENOMIC DNA]</scope>
    <source>
        <strain evidence="1 2">MN12-7</strain>
    </source>
</reference>
<gene>
    <name evidence="1" type="ORF">ADIARSV_2428</name>
</gene>
<dbReference type="EMBL" id="AQPN01000085">
    <property type="protein sequence ID" value="EOR94439.1"/>
    <property type="molecule type" value="Genomic_DNA"/>
</dbReference>
<sequence length="192" mass="22146">MRVGIMYTSFVILLLFSSCGGDYAPKPRGFFRITFPEKSYRTYNGTCPYSFQYPVYASIGPDSTALAEPCWQNINFPQFNATLHLSYHDIDSKKTFNALTEDARTFAFKHTSKATSIDEGRIADPKRRLYGIYYTIEGNTASSVQFYLTDSSKHYLRAALYFNEEPRADSIQPVLRFIKKDIDVMIKTFHWN</sequence>
<dbReference type="OrthoDB" id="679501at2"/>
<name>R9GZL9_9SPHI</name>
<comment type="caution">
    <text evidence="1">The sequence shown here is derived from an EMBL/GenBank/DDBJ whole genome shotgun (WGS) entry which is preliminary data.</text>
</comment>
<dbReference type="InterPro" id="IPR019850">
    <property type="entry name" value="GldD-like"/>
</dbReference>
<evidence type="ECO:0000313" key="1">
    <source>
        <dbReference type="EMBL" id="EOR94439.1"/>
    </source>
</evidence>
<dbReference type="Pfam" id="PF25593">
    <property type="entry name" value="GldD_lipo"/>
    <property type="match status" value="1"/>
</dbReference>
<evidence type="ECO:0000313" key="2">
    <source>
        <dbReference type="Proteomes" id="UP000014174"/>
    </source>
</evidence>
<dbReference type="PATRIC" id="fig|1150600.3.peg.2402"/>
<dbReference type="Proteomes" id="UP000014174">
    <property type="component" value="Unassembled WGS sequence"/>
</dbReference>
<dbReference type="AlphaFoldDB" id="R9GZL9"/>
<organism evidence="1 2">
    <name type="scientific">Arcticibacter svalbardensis MN12-7</name>
    <dbReference type="NCBI Taxonomy" id="1150600"/>
    <lineage>
        <taxon>Bacteria</taxon>
        <taxon>Pseudomonadati</taxon>
        <taxon>Bacteroidota</taxon>
        <taxon>Sphingobacteriia</taxon>
        <taxon>Sphingobacteriales</taxon>
        <taxon>Sphingobacteriaceae</taxon>
        <taxon>Arcticibacter</taxon>
    </lineage>
</organism>
<accession>R9GZL9</accession>
<protein>
    <submittedName>
        <fullName evidence="1">GldD</fullName>
    </submittedName>
</protein>
<dbReference type="PROSITE" id="PS51257">
    <property type="entry name" value="PROKAR_LIPOPROTEIN"/>
    <property type="match status" value="1"/>
</dbReference>
<proteinExistence type="predicted"/>
<dbReference type="STRING" id="1150600.ADIARSV_2428"/>
<dbReference type="eggNOG" id="ENOG502ZRB2">
    <property type="taxonomic scope" value="Bacteria"/>
</dbReference>
<keyword evidence="2" id="KW-1185">Reference proteome</keyword>